<reference evidence="2" key="1">
    <citation type="submission" date="2020-11" db="EMBL/GenBank/DDBJ databases">
        <authorList>
            <person name="Tran Van P."/>
        </authorList>
    </citation>
    <scope>NUCLEOTIDE SEQUENCE</scope>
</reference>
<protein>
    <recommendedName>
        <fullName evidence="1">CRAL-TRIO domain-containing protein</fullName>
    </recommendedName>
</protein>
<dbReference type="GO" id="GO:1902936">
    <property type="term" value="F:phosphatidylinositol bisphosphate binding"/>
    <property type="evidence" value="ECO:0007669"/>
    <property type="project" value="TreeGrafter"/>
</dbReference>
<dbReference type="EMBL" id="OE839658">
    <property type="protein sequence ID" value="CAD7588086.1"/>
    <property type="molecule type" value="Genomic_DNA"/>
</dbReference>
<dbReference type="SMART" id="SM01100">
    <property type="entry name" value="CRAL_TRIO_N"/>
    <property type="match status" value="1"/>
</dbReference>
<dbReference type="PROSITE" id="PS50191">
    <property type="entry name" value="CRAL_TRIO"/>
    <property type="match status" value="1"/>
</dbReference>
<name>A0A7R9PIC7_TIMGE</name>
<dbReference type="GO" id="GO:0016020">
    <property type="term" value="C:membrane"/>
    <property type="evidence" value="ECO:0007669"/>
    <property type="project" value="TreeGrafter"/>
</dbReference>
<dbReference type="SUPFAM" id="SSF46938">
    <property type="entry name" value="CRAL/TRIO N-terminal domain"/>
    <property type="match status" value="1"/>
</dbReference>
<dbReference type="SMART" id="SM00516">
    <property type="entry name" value="SEC14"/>
    <property type="match status" value="1"/>
</dbReference>
<evidence type="ECO:0000259" key="1">
    <source>
        <dbReference type="PROSITE" id="PS50191"/>
    </source>
</evidence>
<dbReference type="SUPFAM" id="SSF52087">
    <property type="entry name" value="CRAL/TRIO domain"/>
    <property type="match status" value="1"/>
</dbReference>
<evidence type="ECO:0000313" key="2">
    <source>
        <dbReference type="EMBL" id="CAD7588086.1"/>
    </source>
</evidence>
<dbReference type="InterPro" id="IPR036273">
    <property type="entry name" value="CRAL/TRIO_N_dom_sf"/>
</dbReference>
<sequence length="448" mass="50795">MRAARRSQIGASYLETDLSTESSTGIITVETWPTSKDYGVRERGFVGVRGSGPVVLAEVSCSAIALGGNNMSSAKDRIRLEKEPLNPETALVAERELRETPERIKEATVALRELLRANKNLHYRDDDEFLIRFLRPTKFYPESALALMIRAAEFKVKNASVVKDLMPKDEYKTLVENNVVNVIIDRDQLGRRILQVNVGEVWDPSKVTANQIFRALYLIHVAACLEPETQVRGVIVIMDFNGLSLRHVKAFTPSFSMLLLSFIQDAMPLRLKEVHMVNQPFIFNAVFQLFKPFIREKLKARMYFHGKKMESLHKYMNPDHLPEDYGGKKPKIDYTSKDWYPLLEELEDTIRGVRHRPDVRRPGRDLDPRTFNINEHYKLSLPPSGTGRSLKILSGRPLGNVTDKFICGTHTKRLVVPTLVAGIAGQVTSMMSPLGNSGWLVSERLGRH</sequence>
<dbReference type="PANTHER" id="PTHR10174:SF212">
    <property type="entry name" value="MIP26555P1"/>
    <property type="match status" value="1"/>
</dbReference>
<dbReference type="Gene3D" id="3.40.525.10">
    <property type="entry name" value="CRAL-TRIO lipid binding domain"/>
    <property type="match status" value="1"/>
</dbReference>
<accession>A0A7R9PIC7</accession>
<proteinExistence type="predicted"/>
<dbReference type="Gene3D" id="1.20.5.1200">
    <property type="entry name" value="Alpha-tocopherol transfer"/>
    <property type="match status" value="1"/>
</dbReference>
<dbReference type="AlphaFoldDB" id="A0A7R9PIC7"/>
<dbReference type="InterPro" id="IPR011074">
    <property type="entry name" value="CRAL/TRIO_N_dom"/>
</dbReference>
<gene>
    <name evidence="2" type="ORF">TGEB3V08_LOCUS2200</name>
</gene>
<dbReference type="InterPro" id="IPR001251">
    <property type="entry name" value="CRAL-TRIO_dom"/>
</dbReference>
<organism evidence="2">
    <name type="scientific">Timema genevievae</name>
    <name type="common">Walking stick</name>
    <dbReference type="NCBI Taxonomy" id="629358"/>
    <lineage>
        <taxon>Eukaryota</taxon>
        <taxon>Metazoa</taxon>
        <taxon>Ecdysozoa</taxon>
        <taxon>Arthropoda</taxon>
        <taxon>Hexapoda</taxon>
        <taxon>Insecta</taxon>
        <taxon>Pterygota</taxon>
        <taxon>Neoptera</taxon>
        <taxon>Polyneoptera</taxon>
        <taxon>Phasmatodea</taxon>
        <taxon>Timematodea</taxon>
        <taxon>Timematoidea</taxon>
        <taxon>Timematidae</taxon>
        <taxon>Timema</taxon>
    </lineage>
</organism>
<feature type="domain" description="CRAL-TRIO" evidence="1">
    <location>
        <begin position="167"/>
        <end position="333"/>
    </location>
</feature>
<dbReference type="Gene3D" id="1.10.8.20">
    <property type="entry name" value="N-terminal domain of phosphatidylinositol transfer protein sec14p"/>
    <property type="match status" value="1"/>
</dbReference>
<dbReference type="InterPro" id="IPR036865">
    <property type="entry name" value="CRAL-TRIO_dom_sf"/>
</dbReference>
<dbReference type="Pfam" id="PF00650">
    <property type="entry name" value="CRAL_TRIO"/>
    <property type="match status" value="1"/>
</dbReference>
<dbReference type="PANTHER" id="PTHR10174">
    <property type="entry name" value="ALPHA-TOCOPHEROL TRANSFER PROTEIN-RELATED"/>
    <property type="match status" value="1"/>
</dbReference>
<dbReference type="CDD" id="cd00170">
    <property type="entry name" value="SEC14"/>
    <property type="match status" value="1"/>
</dbReference>
<dbReference type="PRINTS" id="PR00180">
    <property type="entry name" value="CRETINALDHBP"/>
</dbReference>